<reference evidence="1 2" key="1">
    <citation type="journal article" date="2020" name="Cell">
        <title>Large-Scale Comparative Analyses of Tick Genomes Elucidate Their Genetic Diversity and Vector Capacities.</title>
        <authorList>
            <consortium name="Tick Genome and Microbiome Consortium (TIGMIC)"/>
            <person name="Jia N."/>
            <person name="Wang J."/>
            <person name="Shi W."/>
            <person name="Du L."/>
            <person name="Sun Y."/>
            <person name="Zhan W."/>
            <person name="Jiang J.F."/>
            <person name="Wang Q."/>
            <person name="Zhang B."/>
            <person name="Ji P."/>
            <person name="Bell-Sakyi L."/>
            <person name="Cui X.M."/>
            <person name="Yuan T.T."/>
            <person name="Jiang B.G."/>
            <person name="Yang W.F."/>
            <person name="Lam T.T."/>
            <person name="Chang Q.C."/>
            <person name="Ding S.J."/>
            <person name="Wang X.J."/>
            <person name="Zhu J.G."/>
            <person name="Ruan X.D."/>
            <person name="Zhao L."/>
            <person name="Wei J.T."/>
            <person name="Ye R.Z."/>
            <person name="Que T.C."/>
            <person name="Du C.H."/>
            <person name="Zhou Y.H."/>
            <person name="Cheng J.X."/>
            <person name="Dai P.F."/>
            <person name="Guo W.B."/>
            <person name="Han X.H."/>
            <person name="Huang E.J."/>
            <person name="Li L.F."/>
            <person name="Wei W."/>
            <person name="Gao Y.C."/>
            <person name="Liu J.Z."/>
            <person name="Shao H.Z."/>
            <person name="Wang X."/>
            <person name="Wang C.C."/>
            <person name="Yang T.C."/>
            <person name="Huo Q.B."/>
            <person name="Li W."/>
            <person name="Chen H.Y."/>
            <person name="Chen S.E."/>
            <person name="Zhou L.G."/>
            <person name="Ni X.B."/>
            <person name="Tian J.H."/>
            <person name="Sheng Y."/>
            <person name="Liu T."/>
            <person name="Pan Y.S."/>
            <person name="Xia L.Y."/>
            <person name="Li J."/>
            <person name="Zhao F."/>
            <person name="Cao W.C."/>
        </authorList>
    </citation>
    <scope>NUCLEOTIDE SEQUENCE [LARGE SCALE GENOMIC DNA]</scope>
    <source>
        <strain evidence="1">HaeL-2018</strain>
    </source>
</reference>
<proteinExistence type="predicted"/>
<protein>
    <submittedName>
        <fullName evidence="1">Uncharacterized protein</fullName>
    </submittedName>
</protein>
<keyword evidence="2" id="KW-1185">Reference proteome</keyword>
<dbReference type="Proteomes" id="UP000821853">
    <property type="component" value="Chromosome 9"/>
</dbReference>
<evidence type="ECO:0000313" key="2">
    <source>
        <dbReference type="Proteomes" id="UP000821853"/>
    </source>
</evidence>
<accession>A0A9J6GTU4</accession>
<dbReference type="VEuPathDB" id="VectorBase:HLOH_054558"/>
<gene>
    <name evidence="1" type="ORF">HPB48_020015</name>
</gene>
<sequence length="174" mass="20239">MQILSQNRLKKRVSVVWTPAHTSLRGDVFAHETARGLYSRSPRESWLETAIPLTSFQEVTQYYRLAQPKHPPAHSFLSKKEERYWRLLLRNTFPHRSQLHFIWPRDTTCSVDSAKRPELYTTWGGSASLTANFPRFITPRFSSGRENKAARAPTEKQLRLIQGTDAAGRWMRLD</sequence>
<dbReference type="EMBL" id="JABSTR010000011">
    <property type="protein sequence ID" value="KAH9381854.1"/>
    <property type="molecule type" value="Genomic_DNA"/>
</dbReference>
<organism evidence="1 2">
    <name type="scientific">Haemaphysalis longicornis</name>
    <name type="common">Bush tick</name>
    <dbReference type="NCBI Taxonomy" id="44386"/>
    <lineage>
        <taxon>Eukaryota</taxon>
        <taxon>Metazoa</taxon>
        <taxon>Ecdysozoa</taxon>
        <taxon>Arthropoda</taxon>
        <taxon>Chelicerata</taxon>
        <taxon>Arachnida</taxon>
        <taxon>Acari</taxon>
        <taxon>Parasitiformes</taxon>
        <taxon>Ixodida</taxon>
        <taxon>Ixodoidea</taxon>
        <taxon>Ixodidae</taxon>
        <taxon>Haemaphysalinae</taxon>
        <taxon>Haemaphysalis</taxon>
    </lineage>
</organism>
<evidence type="ECO:0000313" key="1">
    <source>
        <dbReference type="EMBL" id="KAH9381854.1"/>
    </source>
</evidence>
<comment type="caution">
    <text evidence="1">The sequence shown here is derived from an EMBL/GenBank/DDBJ whole genome shotgun (WGS) entry which is preliminary data.</text>
</comment>
<dbReference type="AlphaFoldDB" id="A0A9J6GTU4"/>
<dbReference type="OrthoDB" id="10613455at2759"/>
<name>A0A9J6GTU4_HAELO</name>